<organism evidence="2 3">
    <name type="scientific">Hymenobacter antarcticus</name>
    <dbReference type="NCBI Taxonomy" id="486270"/>
    <lineage>
        <taxon>Bacteria</taxon>
        <taxon>Pseudomonadati</taxon>
        <taxon>Bacteroidota</taxon>
        <taxon>Cytophagia</taxon>
        <taxon>Cytophagales</taxon>
        <taxon>Hymenobacteraceae</taxon>
        <taxon>Hymenobacter</taxon>
    </lineage>
</organism>
<evidence type="ECO:0000313" key="3">
    <source>
        <dbReference type="Proteomes" id="UP001501556"/>
    </source>
</evidence>
<evidence type="ECO:0000256" key="1">
    <source>
        <dbReference type="SAM" id="MobiDB-lite"/>
    </source>
</evidence>
<protein>
    <submittedName>
        <fullName evidence="2">Uncharacterized protein</fullName>
    </submittedName>
</protein>
<reference evidence="3" key="1">
    <citation type="journal article" date="2019" name="Int. J. Syst. Evol. Microbiol.">
        <title>The Global Catalogue of Microorganisms (GCM) 10K type strain sequencing project: providing services to taxonomists for standard genome sequencing and annotation.</title>
        <authorList>
            <consortium name="The Broad Institute Genomics Platform"/>
            <consortium name="The Broad Institute Genome Sequencing Center for Infectious Disease"/>
            <person name="Wu L."/>
            <person name="Ma J."/>
        </authorList>
    </citation>
    <scope>NUCLEOTIDE SEQUENCE [LARGE SCALE GENOMIC DNA]</scope>
    <source>
        <strain evidence="3">JCM 17217</strain>
    </source>
</reference>
<accession>A0ABP7PR46</accession>
<keyword evidence="3" id="KW-1185">Reference proteome</keyword>
<feature type="compositionally biased region" description="Pro residues" evidence="1">
    <location>
        <begin position="30"/>
        <end position="45"/>
    </location>
</feature>
<sequence>MFGVLVPFANGSRTRSLGNVAEQFRQSVPRPAPGPRPPAPPPEPLPQTLQMLCQNGLTPANVRELLAQLGAVDAKTGRWHLGDLTGRPAEMKSTFPAVYRALADLKLLKKLEGPVWLKIFIAEFDVKLSSRMGNYDTKGQVSKKFHEAYDETVRWAKLWRARQEAEQ</sequence>
<dbReference type="Proteomes" id="UP001501556">
    <property type="component" value="Unassembled WGS sequence"/>
</dbReference>
<feature type="region of interest" description="Disordered" evidence="1">
    <location>
        <begin position="26"/>
        <end position="46"/>
    </location>
</feature>
<gene>
    <name evidence="2" type="ORF">GCM10022407_14290</name>
</gene>
<dbReference type="EMBL" id="BAABDI010000007">
    <property type="protein sequence ID" value="GAA3969501.1"/>
    <property type="molecule type" value="Genomic_DNA"/>
</dbReference>
<comment type="caution">
    <text evidence="2">The sequence shown here is derived from an EMBL/GenBank/DDBJ whole genome shotgun (WGS) entry which is preliminary data.</text>
</comment>
<dbReference type="RefSeq" id="WP_345122525.1">
    <property type="nucleotide sequence ID" value="NZ_BAABDI010000007.1"/>
</dbReference>
<evidence type="ECO:0000313" key="2">
    <source>
        <dbReference type="EMBL" id="GAA3969501.1"/>
    </source>
</evidence>
<name>A0ABP7PR46_9BACT</name>
<proteinExistence type="predicted"/>